<keyword evidence="5" id="KW-1185">Reference proteome</keyword>
<name>A0A1M5J6S0_9FLAO</name>
<feature type="signal peptide" evidence="1">
    <location>
        <begin position="1"/>
        <end position="19"/>
    </location>
</feature>
<evidence type="ECO:0000313" key="2">
    <source>
        <dbReference type="EMBL" id="PRZ28260.1"/>
    </source>
</evidence>
<dbReference type="AlphaFoldDB" id="A0A1M5J6S0"/>
<reference evidence="4" key="1">
    <citation type="submission" date="2016-11" db="EMBL/GenBank/DDBJ databases">
        <authorList>
            <person name="Varghese N."/>
            <person name="Submissions S."/>
        </authorList>
    </citation>
    <scope>NUCLEOTIDE SEQUENCE [LARGE SCALE GENOMIC DNA]</scope>
    <source>
        <strain evidence="4">DSM 19729</strain>
    </source>
</reference>
<dbReference type="Proteomes" id="UP000184384">
    <property type="component" value="Unassembled WGS sequence"/>
</dbReference>
<gene>
    <name evidence="2" type="ORF">BC624_101553</name>
    <name evidence="3" type="ORF">SAMN05443373_101553</name>
</gene>
<evidence type="ECO:0000313" key="5">
    <source>
        <dbReference type="Proteomes" id="UP000237771"/>
    </source>
</evidence>
<reference evidence="3" key="2">
    <citation type="submission" date="2016-11" db="EMBL/GenBank/DDBJ databases">
        <authorList>
            <person name="Jaros S."/>
            <person name="Januszkiewicz K."/>
            <person name="Wedrychowicz H."/>
        </authorList>
    </citation>
    <scope>NUCLEOTIDE SEQUENCE [LARGE SCALE GENOMIC DNA]</scope>
    <source>
        <strain evidence="3">DSM 19729</strain>
    </source>
</reference>
<dbReference type="RefSeq" id="WP_072939448.1">
    <property type="nucleotide sequence ID" value="NZ_FQWO01000001.1"/>
</dbReference>
<sequence>MKKIVTLLAIALFTINASAQETKATKKEVAKKESCCAKKMTAEEKAKCKGDDKKCDVAMKDKKSKSCCSKKA</sequence>
<dbReference type="EMBL" id="PVUB01000001">
    <property type="protein sequence ID" value="PRZ28260.1"/>
    <property type="molecule type" value="Genomic_DNA"/>
</dbReference>
<feature type="chain" id="PRO_5013042039" description="Pentapeptide MXKDX repeat protein" evidence="1">
    <location>
        <begin position="20"/>
        <end position="72"/>
    </location>
</feature>
<evidence type="ECO:0000313" key="4">
    <source>
        <dbReference type="Proteomes" id="UP000184384"/>
    </source>
</evidence>
<organism evidence="3 4">
    <name type="scientific">Flavobacterium granuli</name>
    <dbReference type="NCBI Taxonomy" id="280093"/>
    <lineage>
        <taxon>Bacteria</taxon>
        <taxon>Pseudomonadati</taxon>
        <taxon>Bacteroidota</taxon>
        <taxon>Flavobacteriia</taxon>
        <taxon>Flavobacteriales</taxon>
        <taxon>Flavobacteriaceae</taxon>
        <taxon>Flavobacterium</taxon>
    </lineage>
</organism>
<evidence type="ECO:0008006" key="6">
    <source>
        <dbReference type="Google" id="ProtNLM"/>
    </source>
</evidence>
<keyword evidence="1" id="KW-0732">Signal</keyword>
<reference evidence="2 5" key="3">
    <citation type="submission" date="2018-03" db="EMBL/GenBank/DDBJ databases">
        <title>Genomic Encyclopedia of Archaeal and Bacterial Type Strains, Phase II (KMG-II): from individual species to whole genera.</title>
        <authorList>
            <person name="Goeker M."/>
        </authorList>
    </citation>
    <scope>NUCLEOTIDE SEQUENCE [LARGE SCALE GENOMIC DNA]</scope>
    <source>
        <strain evidence="2 5">DSM 17797</strain>
    </source>
</reference>
<evidence type="ECO:0000313" key="3">
    <source>
        <dbReference type="EMBL" id="SHG36242.1"/>
    </source>
</evidence>
<dbReference type="Proteomes" id="UP000237771">
    <property type="component" value="Unassembled WGS sequence"/>
</dbReference>
<protein>
    <recommendedName>
        <fullName evidence="6">Pentapeptide MXKDX repeat protein</fullName>
    </recommendedName>
</protein>
<accession>A0A1M5J6S0</accession>
<proteinExistence type="predicted"/>
<dbReference type="EMBL" id="FQWO01000001">
    <property type="protein sequence ID" value="SHG36242.1"/>
    <property type="molecule type" value="Genomic_DNA"/>
</dbReference>
<evidence type="ECO:0000256" key="1">
    <source>
        <dbReference type="SAM" id="SignalP"/>
    </source>
</evidence>